<dbReference type="PANTHER" id="PTHR13556:SF2">
    <property type="entry name" value="TRANSCRIPTIONAL ADAPTER 3"/>
    <property type="match status" value="1"/>
</dbReference>
<feature type="region of interest" description="Disordered" evidence="11">
    <location>
        <begin position="94"/>
        <end position="153"/>
    </location>
</feature>
<dbReference type="InterPro" id="IPR036590">
    <property type="entry name" value="SRAP-like"/>
</dbReference>
<dbReference type="EMBL" id="JAGTTL010000006">
    <property type="protein sequence ID" value="KAK6321564.1"/>
    <property type="molecule type" value="Genomic_DNA"/>
</dbReference>
<keyword evidence="6" id="KW-0539">Nucleus</keyword>
<dbReference type="InterPro" id="IPR003738">
    <property type="entry name" value="SRAP"/>
</dbReference>
<feature type="coiled-coil region" evidence="10">
    <location>
        <begin position="360"/>
        <end position="389"/>
    </location>
</feature>
<dbReference type="GO" id="GO:0005634">
    <property type="term" value="C:nucleus"/>
    <property type="evidence" value="ECO:0007669"/>
    <property type="project" value="UniProtKB-SubCell"/>
</dbReference>
<sequence>MSELKDCPPLKYYDFKPVEHVKVCPRYTAVLGRSEDDGIGIEELDTLQLELETLLSSASRRLRALEEQRQILTDWQDKKGDKRFLKLGKDADFSASSRHKPKKQKLDGKGSQGPGPGPGRPKSKNLQAKVQEYELSEDPQDIPRNPKNDAPNRFWASVEPYCADITNEEIRVLEELLKPLDDEAEYYKIPALGKHYSQRWAQEDLLEEQREGARANDKKKSFMGPLSELDAKDVDALLKKSESQHDPPEDGCPFGPLTQRLLQALVEENIISPMEDSPIPDISGKDGGNEGAGTSPRSQGKAFSVPHTRSLEARIKEELMSQGLLDSEERPGAGGDSEDEVLAELHKRQAELKALSAHNRSRKQELLRLAKEEMRKQELRQRVRVSDNEVMEGFRRIMAARQKKRTPTKKEKDQAWKALKERDSILKLLDGRDKVQSKTTDISQTTTALLTTGLRMCGRTACTLAADEVSRASQYRDRGGRRRHPRWKDGNSDKYRPSYNKSPQSLSPVLLSQRHFDKNAPVDECVLAVMRWGLVPAWFRENDPSKMQYSTNNCRSESLLEKKSYKDPLLKGQRCVILADGFYEWRRQEKDKQPFFIYFPQTQGPAHVKTEDQDEGIPFKEDPQTCTSEEGSVDQKEEDKGDCEWRGWRLLTIAGLFDCWTPPSGGDPLYTYTVITVDASPNLQGIHDRMPAVLDGEEEVRRWLDFGAVKSLDALKLLQSKNTLTFHPVSSFVNNSRNNSPECLQPVDPQAKKEPKPSASSKMMMGWLKSSTPPKRKEPDIGEVKKEGHTGETGPEKQLKAAGPLQQWLQGANKKPRTN</sequence>
<evidence type="ECO:0000256" key="11">
    <source>
        <dbReference type="SAM" id="MobiDB-lite"/>
    </source>
</evidence>
<evidence type="ECO:0000256" key="1">
    <source>
        <dbReference type="ARBA" id="ARBA00004123"/>
    </source>
</evidence>
<protein>
    <recommendedName>
        <fullName evidence="3">Abasic site processing protein HMCES</fullName>
    </recommendedName>
    <alternativeName>
        <fullName evidence="7">Embryonic stem cell-specific 5-hydroxymethylcytosine-binding protein</fullName>
    </alternativeName>
    <alternativeName>
        <fullName evidence="8">Peptidase HMCES</fullName>
    </alternativeName>
    <alternativeName>
        <fullName evidence="9">SRAP domain-containing protein 1</fullName>
    </alternativeName>
</protein>
<evidence type="ECO:0000313" key="12">
    <source>
        <dbReference type="EMBL" id="KAK6321564.1"/>
    </source>
</evidence>
<dbReference type="GO" id="GO:0106300">
    <property type="term" value="P:protein-DNA covalent cross-linking repair"/>
    <property type="evidence" value="ECO:0007669"/>
    <property type="project" value="InterPro"/>
</dbReference>
<evidence type="ECO:0000256" key="10">
    <source>
        <dbReference type="SAM" id="Coils"/>
    </source>
</evidence>
<accession>A0AAN8M3Z9</accession>
<feature type="compositionally biased region" description="Basic and acidic residues" evidence="11">
    <location>
        <begin position="775"/>
        <end position="799"/>
    </location>
</feature>
<dbReference type="GO" id="GO:0000124">
    <property type="term" value="C:SAGA complex"/>
    <property type="evidence" value="ECO:0007669"/>
    <property type="project" value="TreeGrafter"/>
</dbReference>
<evidence type="ECO:0000256" key="4">
    <source>
        <dbReference type="ARBA" id="ARBA00023015"/>
    </source>
</evidence>
<evidence type="ECO:0000256" key="8">
    <source>
        <dbReference type="ARBA" id="ARBA00030898"/>
    </source>
</evidence>
<feature type="region of interest" description="Disordered" evidence="11">
    <location>
        <begin position="266"/>
        <end position="312"/>
    </location>
</feature>
<feature type="compositionally biased region" description="Basic and acidic residues" evidence="11">
    <location>
        <begin position="487"/>
        <end position="496"/>
    </location>
</feature>
<dbReference type="InterPro" id="IPR019340">
    <property type="entry name" value="Histone_AcTrfase_su3"/>
</dbReference>
<feature type="region of interest" description="Disordered" evidence="11">
    <location>
        <begin position="615"/>
        <end position="638"/>
    </location>
</feature>
<dbReference type="GO" id="GO:0003713">
    <property type="term" value="F:transcription coactivator activity"/>
    <property type="evidence" value="ECO:0007669"/>
    <property type="project" value="TreeGrafter"/>
</dbReference>
<dbReference type="PANTHER" id="PTHR13556">
    <property type="entry name" value="TRANSCRIPTIONAL ADAPTER 3-RELATED"/>
    <property type="match status" value="1"/>
</dbReference>
<name>A0AAN8M3Z9_9TELE</name>
<dbReference type="Pfam" id="PF02586">
    <property type="entry name" value="SRAP"/>
    <property type="match status" value="1"/>
</dbReference>
<keyword evidence="10" id="KW-0175">Coiled coil</keyword>
<comment type="caution">
    <text evidence="12">The sequence shown here is derived from an EMBL/GenBank/DDBJ whole genome shotgun (WGS) entry which is preliminary data.</text>
</comment>
<dbReference type="SUPFAM" id="SSF143081">
    <property type="entry name" value="BB1717-like"/>
    <property type="match status" value="1"/>
</dbReference>
<feature type="region of interest" description="Disordered" evidence="11">
    <location>
        <begin position="207"/>
        <end position="228"/>
    </location>
</feature>
<keyword evidence="5" id="KW-0804">Transcription</keyword>
<evidence type="ECO:0000256" key="3">
    <source>
        <dbReference type="ARBA" id="ARBA00015888"/>
    </source>
</evidence>
<evidence type="ECO:0000256" key="9">
    <source>
        <dbReference type="ARBA" id="ARBA00031130"/>
    </source>
</evidence>
<feature type="region of interest" description="Disordered" evidence="11">
    <location>
        <begin position="735"/>
        <end position="819"/>
    </location>
</feature>
<evidence type="ECO:0000256" key="2">
    <source>
        <dbReference type="ARBA" id="ARBA00005330"/>
    </source>
</evidence>
<feature type="compositionally biased region" description="Basic and acidic residues" evidence="11">
    <location>
        <begin position="207"/>
        <end position="220"/>
    </location>
</feature>
<gene>
    <name evidence="12" type="ORF">J4Q44_G00085400</name>
</gene>
<feature type="region of interest" description="Disordered" evidence="11">
    <location>
        <begin position="472"/>
        <end position="505"/>
    </location>
</feature>
<dbReference type="Pfam" id="PF10198">
    <property type="entry name" value="Ada3"/>
    <property type="match status" value="1"/>
</dbReference>
<evidence type="ECO:0000256" key="5">
    <source>
        <dbReference type="ARBA" id="ARBA00023163"/>
    </source>
</evidence>
<dbReference type="Gene3D" id="3.90.1680.10">
    <property type="entry name" value="SOS response associated peptidase-like"/>
    <property type="match status" value="1"/>
</dbReference>
<keyword evidence="4" id="KW-0805">Transcription regulation</keyword>
<dbReference type="AlphaFoldDB" id="A0AAN8M3Z9"/>
<evidence type="ECO:0000256" key="7">
    <source>
        <dbReference type="ARBA" id="ARBA00030390"/>
    </source>
</evidence>
<organism evidence="12 13">
    <name type="scientific">Coregonus suidteri</name>
    <dbReference type="NCBI Taxonomy" id="861788"/>
    <lineage>
        <taxon>Eukaryota</taxon>
        <taxon>Metazoa</taxon>
        <taxon>Chordata</taxon>
        <taxon>Craniata</taxon>
        <taxon>Vertebrata</taxon>
        <taxon>Euteleostomi</taxon>
        <taxon>Actinopterygii</taxon>
        <taxon>Neopterygii</taxon>
        <taxon>Teleostei</taxon>
        <taxon>Protacanthopterygii</taxon>
        <taxon>Salmoniformes</taxon>
        <taxon>Salmonidae</taxon>
        <taxon>Coregoninae</taxon>
        <taxon>Coregonus</taxon>
    </lineage>
</organism>
<evidence type="ECO:0000313" key="13">
    <source>
        <dbReference type="Proteomes" id="UP001356427"/>
    </source>
</evidence>
<comment type="similarity">
    <text evidence="2">Belongs to the NGG1 family.</text>
</comment>
<comment type="subcellular location">
    <subcellularLocation>
        <location evidence="1">Nucleus</location>
    </subcellularLocation>
</comment>
<proteinExistence type="inferred from homology"/>
<dbReference type="GO" id="GO:0006357">
    <property type="term" value="P:regulation of transcription by RNA polymerase II"/>
    <property type="evidence" value="ECO:0007669"/>
    <property type="project" value="TreeGrafter"/>
</dbReference>
<keyword evidence="13" id="KW-1185">Reference proteome</keyword>
<dbReference type="Proteomes" id="UP001356427">
    <property type="component" value="Unassembled WGS sequence"/>
</dbReference>
<dbReference type="GO" id="GO:0003697">
    <property type="term" value="F:single-stranded DNA binding"/>
    <property type="evidence" value="ECO:0007669"/>
    <property type="project" value="InterPro"/>
</dbReference>
<reference evidence="12 13" key="1">
    <citation type="submission" date="2021-04" db="EMBL/GenBank/DDBJ databases">
        <authorList>
            <person name="De Guttry C."/>
            <person name="Zahm M."/>
            <person name="Klopp C."/>
            <person name="Cabau C."/>
            <person name="Louis A."/>
            <person name="Berthelot C."/>
            <person name="Parey E."/>
            <person name="Roest Crollius H."/>
            <person name="Montfort J."/>
            <person name="Robinson-Rechavi M."/>
            <person name="Bucao C."/>
            <person name="Bouchez O."/>
            <person name="Gislard M."/>
            <person name="Lluch J."/>
            <person name="Milhes M."/>
            <person name="Lampietro C."/>
            <person name="Lopez Roques C."/>
            <person name="Donnadieu C."/>
            <person name="Braasch I."/>
            <person name="Desvignes T."/>
            <person name="Postlethwait J."/>
            <person name="Bobe J."/>
            <person name="Wedekind C."/>
            <person name="Guiguen Y."/>
        </authorList>
    </citation>
    <scope>NUCLEOTIDE SEQUENCE [LARGE SCALE GENOMIC DNA]</scope>
    <source>
        <strain evidence="12">Cs_M1</strain>
        <tissue evidence="12">Blood</tissue>
    </source>
</reference>
<evidence type="ECO:0000256" key="6">
    <source>
        <dbReference type="ARBA" id="ARBA00023242"/>
    </source>
</evidence>